<reference evidence="1 2" key="1">
    <citation type="submission" date="2018-02" db="EMBL/GenBank/DDBJ databases">
        <title>Comparative genomes isolates from brazilian mangrove.</title>
        <authorList>
            <person name="Araujo J.E."/>
            <person name="Taketani R.G."/>
            <person name="Silva M.C.P."/>
            <person name="Loureco M.V."/>
            <person name="Andreote F.D."/>
        </authorList>
    </citation>
    <scope>NUCLEOTIDE SEQUENCE [LARGE SCALE GENOMIC DNA]</scope>
    <source>
        <strain evidence="1 2">Hex-1 MGV</strain>
    </source>
</reference>
<evidence type="ECO:0000313" key="2">
    <source>
        <dbReference type="Proteomes" id="UP000238322"/>
    </source>
</evidence>
<dbReference type="RefSeq" id="WP_105327833.1">
    <property type="nucleotide sequence ID" value="NZ_PUHY01000001.1"/>
</dbReference>
<dbReference type="EMBL" id="PUHY01000001">
    <property type="protein sequence ID" value="PQO40597.1"/>
    <property type="molecule type" value="Genomic_DNA"/>
</dbReference>
<protein>
    <submittedName>
        <fullName evidence="1">Uncharacterized protein</fullName>
    </submittedName>
</protein>
<dbReference type="OrthoDB" id="218750at2"/>
<gene>
    <name evidence="1" type="ORF">C5Y83_01330</name>
</gene>
<dbReference type="Proteomes" id="UP000238322">
    <property type="component" value="Unassembled WGS sequence"/>
</dbReference>
<comment type="caution">
    <text evidence="1">The sequence shown here is derived from an EMBL/GenBank/DDBJ whole genome shotgun (WGS) entry which is preliminary data.</text>
</comment>
<accession>A0A2S8G847</accession>
<proteinExistence type="predicted"/>
<sequence length="1694" mass="189467">MSSAQLTLNAGGLVPTKAKVDNKSSEEVVARTYRHPALGDRPVVRISSARLGQAEDLAMEFLGFEAPQVSKPLAIQQRRSLGFAAWALINDPDNAHYALDLVKRMKSADRKAKSKPGHAWDAYDELSKELGRSVRHFLPPFWEEVGRAYKELGNQTYAGRALNRSLEAERVHALESDRGRRRDVILEFVLAGCLAGKALSDYTNDLKSQYPPQEAFEIFQDLCVRRTRGGMAPWANLPKDFLKLAKAADIDADGALEAWLEDIIETPAMGRAALQFWKGCDKHCRRIIKRNPGFAMALIRHTKPEVSYWGESKLWPWLDLLDDWGVLEFLREEGHQGAPPLEEPIAVWFGRILLHELPVPRRVLDMLEHLAPRLKEEGEPLSLYANLGWRSRGADVDVLETCLDLDIPLAAFPPECEVDFNGWLMEEPDHKFRNRDVLLSPNDDRFATAVKRGLNNALTCRGEAKNRGYRVADLNRHPFPVAADGREGILKIWHEHALDVVGQLENTGLASFSKSLDWMQSTFWPETLRYFPDVADRLAAVEPTESLKLTLQSGIIDEYGWPELESLVEQSEIPIKQKRRYNSTCSLVFPQVVLWNKTHAFVLDRKGKITKRELRVPANQDVLSVVPVGDDVAVLVRDTSWNRKFYWLSDPSQAYDADYEFLDTFGMRETVLEDGGLFYGRQAVHPGDSKEPQGSAQYFHDGERFWEMEWAHEGGESRAVLHEIDPQTGKQGRASVPSWFESEDGNKVDFRSSYLYQVPDRAHDSPIGCKGGMVGWKVIEKQDGTFSGVGIDGQSWEKPIHESTGTFHTPIGLLRRIGADGNLPIVKEDGDWPTLLDPQGETAIASLDRNYSPFSRGQVVTLPLTYWHFLTPRHEATSKKLRTISNNDTAHLIEVAEGARAGAALPKADHGPNIPAAAIQVLRSVRPDDEDEAFDAPSSILESVEKLFPKIPERFALGIVGIVQYAEQLRSTFMSTRNRLAEEAENDTGSSEVLNQKIDASAQLWNMPNIHIYGQSASFAQHLTAVSSFLKGEQESGPLPIVNYQWFKLLDDLPLRAWQTYWRAQGARLSGKDDREPAWRDLLSFLATLGFEKLPGRFDLLIAKRKPEKKSAGKTIRNEHSPGTAYGVVDGDNRFVVLECGFYSNAFSHILRYSTAKKPKAPTGFIVESEERITPEIDAPEFEAFFGAIDGSDDIAVPTGDQLKQLAEQVGASPAEVGLIWIGGLNFDSYETNFLPTEIRNKLGIKMADAKAARQSLTNLNEDVRHKLFHSVISCGLTAPFADDREQVLNAVKAAWNAYMPKRIPLDAEHQKRLSALTKASRWGRVDHEHVLAAATDPQTHEALQVGKYKIQVDPTANYHSLSLKGKEDVSPVSPTMLQILSKLVALVHSDTEIGHEARKAVPAIIKQMAKVIEDDNLLWELRQSFFYDDKLKPVAWLNQHVGKANVGKDKVARFDDGLILAGAHDEGRSLLISYRVGKVQSMDEVGRLVAVLNIEEDPYGNQSEPLKIIALLRSSGFRKLSEAIAGKSLDPGCWSQNALHSAPDVVAAVAKKMKLSEDAALLYLQTLALPDPTTANIRKWNDWTAARYKKAAAEVTQQGLFLEAKRARAGRSHFLPGEWQELKAPWLPVEAWKLPLLVEMEMDCGTKLPLGGPLVLRPFEDLFKAAWKRVCDGDAPRYEEVGKKVKKPASRKK</sequence>
<evidence type="ECO:0000313" key="1">
    <source>
        <dbReference type="EMBL" id="PQO40597.1"/>
    </source>
</evidence>
<organism evidence="1 2">
    <name type="scientific">Blastopirellula marina</name>
    <dbReference type="NCBI Taxonomy" id="124"/>
    <lineage>
        <taxon>Bacteria</taxon>
        <taxon>Pseudomonadati</taxon>
        <taxon>Planctomycetota</taxon>
        <taxon>Planctomycetia</taxon>
        <taxon>Pirellulales</taxon>
        <taxon>Pirellulaceae</taxon>
        <taxon>Blastopirellula</taxon>
    </lineage>
</organism>
<name>A0A2S8G847_9BACT</name>